<evidence type="ECO:0008006" key="4">
    <source>
        <dbReference type="Google" id="ProtNLM"/>
    </source>
</evidence>
<evidence type="ECO:0000256" key="1">
    <source>
        <dbReference type="SAM" id="SignalP"/>
    </source>
</evidence>
<accession>A0A7W9UFM4</accession>
<comment type="caution">
    <text evidence="2">The sequence shown here is derived from an EMBL/GenBank/DDBJ whole genome shotgun (WGS) entry which is preliminary data.</text>
</comment>
<organism evidence="2 3">
    <name type="scientific">Nocardia transvalensis</name>
    <dbReference type="NCBI Taxonomy" id="37333"/>
    <lineage>
        <taxon>Bacteria</taxon>
        <taxon>Bacillati</taxon>
        <taxon>Actinomycetota</taxon>
        <taxon>Actinomycetes</taxon>
        <taxon>Mycobacteriales</taxon>
        <taxon>Nocardiaceae</taxon>
        <taxon>Nocardia</taxon>
    </lineage>
</organism>
<keyword evidence="1" id="KW-0732">Signal</keyword>
<dbReference type="Proteomes" id="UP000540412">
    <property type="component" value="Unassembled WGS sequence"/>
</dbReference>
<evidence type="ECO:0000313" key="2">
    <source>
        <dbReference type="EMBL" id="MBB5911359.1"/>
    </source>
</evidence>
<dbReference type="InterPro" id="IPR058714">
    <property type="entry name" value="LpqS"/>
</dbReference>
<protein>
    <recommendedName>
        <fullName evidence="4">Secreted protein</fullName>
    </recommendedName>
</protein>
<feature type="chain" id="PRO_5031416028" description="Secreted protein" evidence="1">
    <location>
        <begin position="38"/>
        <end position="142"/>
    </location>
</feature>
<proteinExistence type="predicted"/>
<dbReference type="Pfam" id="PF26327">
    <property type="entry name" value="LpqS"/>
    <property type="match status" value="1"/>
</dbReference>
<feature type="signal peptide" evidence="1">
    <location>
        <begin position="1"/>
        <end position="37"/>
    </location>
</feature>
<dbReference type="AlphaFoldDB" id="A0A7W9UFM4"/>
<dbReference type="RefSeq" id="WP_040749384.1">
    <property type="nucleotide sequence ID" value="NZ_JACHIT010000001.1"/>
</dbReference>
<reference evidence="2 3" key="1">
    <citation type="submission" date="2020-08" db="EMBL/GenBank/DDBJ databases">
        <title>Sequencing the genomes of 1000 actinobacteria strains.</title>
        <authorList>
            <person name="Klenk H.-P."/>
        </authorList>
    </citation>
    <scope>NUCLEOTIDE SEQUENCE [LARGE SCALE GENOMIC DNA]</scope>
    <source>
        <strain evidence="2 3">DSM 43582</strain>
    </source>
</reference>
<evidence type="ECO:0000313" key="3">
    <source>
        <dbReference type="Proteomes" id="UP000540412"/>
    </source>
</evidence>
<name>A0A7W9UFM4_9NOCA</name>
<gene>
    <name evidence="2" type="ORF">BJY24_000226</name>
</gene>
<dbReference type="EMBL" id="JACHIT010000001">
    <property type="protein sequence ID" value="MBB5911359.1"/>
    <property type="molecule type" value="Genomic_DNA"/>
</dbReference>
<sequence>MVRVSARARSRFAGPLLLLVAVLALVVPLVNCSAATAATHEHTTIPTRIAAPADGGAALWHCVRHPADTGCLNHLGHCVPDTVLPGDRDKAAPRAVATLALAVLRPAAVSAPPVERPRGPPASRVPAVSGRDVLTHLCIARR</sequence>
<keyword evidence="3" id="KW-1185">Reference proteome</keyword>